<name>A0A1W2EYP8_KIBAR</name>
<accession>A0A1W2EYP8</accession>
<keyword evidence="1" id="KW-1133">Transmembrane helix</keyword>
<evidence type="ECO:0000313" key="2">
    <source>
        <dbReference type="EMBL" id="SMD14770.1"/>
    </source>
</evidence>
<dbReference type="AlphaFoldDB" id="A0A1W2EYP8"/>
<keyword evidence="3" id="KW-1185">Reference proteome</keyword>
<reference evidence="2 3" key="1">
    <citation type="submission" date="2017-04" db="EMBL/GenBank/DDBJ databases">
        <authorList>
            <person name="Afonso C.L."/>
            <person name="Miller P.J."/>
            <person name="Scott M.A."/>
            <person name="Spackman E."/>
            <person name="Goraichik I."/>
            <person name="Dimitrov K.M."/>
            <person name="Suarez D.L."/>
            <person name="Swayne D.E."/>
        </authorList>
    </citation>
    <scope>NUCLEOTIDE SEQUENCE [LARGE SCALE GENOMIC DNA]</scope>
    <source>
        <strain evidence="2 3">DSM 43828</strain>
    </source>
</reference>
<keyword evidence="1" id="KW-0812">Transmembrane</keyword>
<organism evidence="2 3">
    <name type="scientific">Kibdelosporangium aridum</name>
    <dbReference type="NCBI Taxonomy" id="2030"/>
    <lineage>
        <taxon>Bacteria</taxon>
        <taxon>Bacillati</taxon>
        <taxon>Actinomycetota</taxon>
        <taxon>Actinomycetes</taxon>
        <taxon>Pseudonocardiales</taxon>
        <taxon>Pseudonocardiaceae</taxon>
        <taxon>Kibdelosporangium</taxon>
    </lineage>
</organism>
<protein>
    <submittedName>
        <fullName evidence="2">Uncharacterized protein</fullName>
    </submittedName>
</protein>
<evidence type="ECO:0000256" key="1">
    <source>
        <dbReference type="SAM" id="Phobius"/>
    </source>
</evidence>
<gene>
    <name evidence="2" type="ORF">SAMN05661093_05117</name>
</gene>
<dbReference type="Proteomes" id="UP000192674">
    <property type="component" value="Unassembled WGS sequence"/>
</dbReference>
<dbReference type="EMBL" id="FWXV01000004">
    <property type="protein sequence ID" value="SMD14770.1"/>
    <property type="molecule type" value="Genomic_DNA"/>
</dbReference>
<sequence length="63" mass="6809">MQQATESAGWKLLKDVVIPVVIPLIVASWTSLGVVITLRQSTVNTASTNVSQIADGRSFIRKI</sequence>
<keyword evidence="1" id="KW-0472">Membrane</keyword>
<feature type="transmembrane region" description="Helical" evidence="1">
    <location>
        <begin position="16"/>
        <end position="38"/>
    </location>
</feature>
<evidence type="ECO:0000313" key="3">
    <source>
        <dbReference type="Proteomes" id="UP000192674"/>
    </source>
</evidence>
<proteinExistence type="predicted"/>